<dbReference type="AlphaFoldDB" id="A0A1L9QLC4"/>
<evidence type="ECO:0000313" key="2">
    <source>
        <dbReference type="Proteomes" id="UP000183940"/>
    </source>
</evidence>
<keyword evidence="2" id="KW-1185">Reference proteome</keyword>
<proteinExistence type="predicted"/>
<sequence length="86" mass="9958">MDITLKSEQADLVQQQINSGKYHTPEEVISEALQLLSQRNRDYEEWVEETRNKVDIAIEELRQGEGIDGEFVVAQLKEKINKARKS</sequence>
<dbReference type="Gene3D" id="6.10.10.120">
    <property type="entry name" value="Antitoxin ParD1-like"/>
    <property type="match status" value="1"/>
</dbReference>
<protein>
    <submittedName>
        <fullName evidence="1">CopG family transcriptional regulator</fullName>
    </submittedName>
</protein>
<name>A0A1L9QLC4_9CYAN</name>
<comment type="caution">
    <text evidence="1">The sequence shown here is derived from an EMBL/GenBank/DDBJ whole genome shotgun (WGS) entry which is preliminary data.</text>
</comment>
<gene>
    <name evidence="1" type="ORF">BI308_21560</name>
</gene>
<dbReference type="InterPro" id="IPR038296">
    <property type="entry name" value="ParD_sf"/>
</dbReference>
<evidence type="ECO:0000313" key="1">
    <source>
        <dbReference type="EMBL" id="OJJ19652.1"/>
    </source>
</evidence>
<accession>A0A1L9QLC4</accession>
<dbReference type="EMBL" id="MLAW01000052">
    <property type="protein sequence ID" value="OJJ19652.1"/>
    <property type="molecule type" value="Genomic_DNA"/>
</dbReference>
<dbReference type="STRING" id="1925591.BI308_21560"/>
<reference evidence="1" key="1">
    <citation type="submission" date="2016-10" db="EMBL/GenBank/DDBJ databases">
        <title>CRISPR-Cas defence system in Roseofilum reptotaenium: evidence of a bacteriophage-cyanobacterium arms race in the coral black band disease.</title>
        <authorList>
            <person name="Buerger P."/>
            <person name="Wood-Charlson E.M."/>
            <person name="Weynberg K.D."/>
            <person name="Willis B."/>
            <person name="Van Oppen M.J."/>
        </authorList>
    </citation>
    <scope>NUCLEOTIDE SEQUENCE [LARGE SCALE GENOMIC DNA]</scope>
    <source>
        <strain evidence="1">AO1-A</strain>
    </source>
</reference>
<dbReference type="Proteomes" id="UP000183940">
    <property type="component" value="Unassembled WGS sequence"/>
</dbReference>
<organism evidence="1 2">
    <name type="scientific">Roseofilum reptotaenium AO1-A</name>
    <dbReference type="NCBI Taxonomy" id="1925591"/>
    <lineage>
        <taxon>Bacteria</taxon>
        <taxon>Bacillati</taxon>
        <taxon>Cyanobacteriota</taxon>
        <taxon>Cyanophyceae</taxon>
        <taxon>Desertifilales</taxon>
        <taxon>Desertifilaceae</taxon>
        <taxon>Roseofilum</taxon>
    </lineage>
</organism>